<feature type="active site" evidence="5">
    <location>
        <position position="14"/>
    </location>
</feature>
<keyword evidence="8" id="KW-1185">Reference proteome</keyword>
<evidence type="ECO:0000259" key="6">
    <source>
        <dbReference type="SMART" id="SM00226"/>
    </source>
</evidence>
<accession>A0A5C6RI13</accession>
<dbReference type="InterPro" id="IPR036196">
    <property type="entry name" value="Ptyr_pPase_sf"/>
</dbReference>
<comment type="caution">
    <text evidence="7">The sequence shown here is derived from an EMBL/GenBank/DDBJ whole genome shotgun (WGS) entry which is preliminary data.</text>
</comment>
<evidence type="ECO:0000313" key="8">
    <source>
        <dbReference type="Proteomes" id="UP000321580"/>
    </source>
</evidence>
<dbReference type="Pfam" id="PF01451">
    <property type="entry name" value="LMWPc"/>
    <property type="match status" value="1"/>
</dbReference>
<dbReference type="PRINTS" id="PR00719">
    <property type="entry name" value="LMWPTPASE"/>
</dbReference>
<sequence length="155" mass="17180">MKRVLMVCLGNICRSPLAQGILEAKAASQHLAVEVDSAGTSHWHAGEKPDPRSVYTAAQHGLDISGQRARQFTPNDFRSYDLILAMDQSNYDDILRLAPDETAQKKVKKIMDFVPGAQAGSNVPDPYWDDDGFEKVYEMLDQACEGIIRSVRGEI</sequence>
<dbReference type="InterPro" id="IPR050438">
    <property type="entry name" value="LMW_PTPase"/>
</dbReference>
<evidence type="ECO:0000256" key="1">
    <source>
        <dbReference type="ARBA" id="ARBA00011063"/>
    </source>
</evidence>
<dbReference type="EC" id="3.1.3.48" evidence="2"/>
<keyword evidence="3" id="KW-0378">Hydrolase</keyword>
<comment type="similarity">
    <text evidence="1">Belongs to the low molecular weight phosphotyrosine protein phosphatase family.</text>
</comment>
<dbReference type="GO" id="GO:0004725">
    <property type="term" value="F:protein tyrosine phosphatase activity"/>
    <property type="evidence" value="ECO:0007669"/>
    <property type="project" value="UniProtKB-EC"/>
</dbReference>
<dbReference type="PANTHER" id="PTHR11717">
    <property type="entry name" value="LOW MOLECULAR WEIGHT PROTEIN TYROSINE PHOSPHATASE"/>
    <property type="match status" value="1"/>
</dbReference>
<dbReference type="CDD" id="cd16343">
    <property type="entry name" value="LMWPTP"/>
    <property type="match status" value="1"/>
</dbReference>
<feature type="domain" description="Phosphotyrosine protein phosphatase I" evidence="6">
    <location>
        <begin position="2"/>
        <end position="150"/>
    </location>
</feature>
<gene>
    <name evidence="7" type="ORF">FRY97_17485</name>
</gene>
<dbReference type="SUPFAM" id="SSF52788">
    <property type="entry name" value="Phosphotyrosine protein phosphatases I"/>
    <property type="match status" value="1"/>
</dbReference>
<feature type="active site" description="Proton donor" evidence="5">
    <location>
        <position position="125"/>
    </location>
</feature>
<dbReference type="Proteomes" id="UP000321580">
    <property type="component" value="Unassembled WGS sequence"/>
</dbReference>
<evidence type="ECO:0000256" key="4">
    <source>
        <dbReference type="ARBA" id="ARBA00022912"/>
    </source>
</evidence>
<dbReference type="SMART" id="SM00226">
    <property type="entry name" value="LMWPc"/>
    <property type="match status" value="1"/>
</dbReference>
<evidence type="ECO:0000313" key="7">
    <source>
        <dbReference type="EMBL" id="TXB61753.1"/>
    </source>
</evidence>
<dbReference type="OrthoDB" id="9784339at2"/>
<keyword evidence="4" id="KW-0904">Protein phosphatase</keyword>
<reference evidence="7 8" key="1">
    <citation type="submission" date="2019-08" db="EMBL/GenBank/DDBJ databases">
        <title>Genome of Phaeodactylibacter luteus.</title>
        <authorList>
            <person name="Bowman J.P."/>
        </authorList>
    </citation>
    <scope>NUCLEOTIDE SEQUENCE [LARGE SCALE GENOMIC DNA]</scope>
    <source>
        <strain evidence="7 8">KCTC 42180</strain>
    </source>
</reference>
<dbReference type="AlphaFoldDB" id="A0A5C6RI13"/>
<evidence type="ECO:0000256" key="3">
    <source>
        <dbReference type="ARBA" id="ARBA00022801"/>
    </source>
</evidence>
<proteinExistence type="inferred from homology"/>
<dbReference type="PANTHER" id="PTHR11717:SF7">
    <property type="entry name" value="LOW MOLECULAR WEIGHT PHOSPHOTYROSINE PROTEIN PHOSPHATASE"/>
    <property type="match status" value="1"/>
</dbReference>
<protein>
    <recommendedName>
        <fullName evidence="2">protein-tyrosine-phosphatase</fullName>
        <ecNumber evidence="2">3.1.3.48</ecNumber>
    </recommendedName>
</protein>
<feature type="active site" description="Nucleophile" evidence="5">
    <location>
        <position position="8"/>
    </location>
</feature>
<dbReference type="InterPro" id="IPR023485">
    <property type="entry name" value="Ptyr_pPase"/>
</dbReference>
<name>A0A5C6RI13_9BACT</name>
<organism evidence="7 8">
    <name type="scientific">Phaeodactylibacter luteus</name>
    <dbReference type="NCBI Taxonomy" id="1564516"/>
    <lineage>
        <taxon>Bacteria</taxon>
        <taxon>Pseudomonadati</taxon>
        <taxon>Bacteroidota</taxon>
        <taxon>Saprospiria</taxon>
        <taxon>Saprospirales</taxon>
        <taxon>Haliscomenobacteraceae</taxon>
        <taxon>Phaeodactylibacter</taxon>
    </lineage>
</organism>
<dbReference type="RefSeq" id="WP_147168861.1">
    <property type="nucleotide sequence ID" value="NZ_VOOR01000046.1"/>
</dbReference>
<dbReference type="Gene3D" id="3.40.50.2300">
    <property type="match status" value="1"/>
</dbReference>
<evidence type="ECO:0000256" key="5">
    <source>
        <dbReference type="PIRSR" id="PIRSR617867-1"/>
    </source>
</evidence>
<evidence type="ECO:0000256" key="2">
    <source>
        <dbReference type="ARBA" id="ARBA00013064"/>
    </source>
</evidence>
<dbReference type="InterPro" id="IPR017867">
    <property type="entry name" value="Tyr_phospatase_low_mol_wt"/>
</dbReference>
<dbReference type="EMBL" id="VOOR01000046">
    <property type="protein sequence ID" value="TXB61753.1"/>
    <property type="molecule type" value="Genomic_DNA"/>
</dbReference>